<organism evidence="1 2">
    <name type="scientific">Heterodera trifolii</name>
    <dbReference type="NCBI Taxonomy" id="157864"/>
    <lineage>
        <taxon>Eukaryota</taxon>
        <taxon>Metazoa</taxon>
        <taxon>Ecdysozoa</taxon>
        <taxon>Nematoda</taxon>
        <taxon>Chromadorea</taxon>
        <taxon>Rhabditida</taxon>
        <taxon>Tylenchina</taxon>
        <taxon>Tylenchomorpha</taxon>
        <taxon>Tylenchoidea</taxon>
        <taxon>Heteroderidae</taxon>
        <taxon>Heteroderinae</taxon>
        <taxon>Heterodera</taxon>
    </lineage>
</organism>
<name>A0ABD2JC65_9BILA</name>
<keyword evidence="2" id="KW-1185">Reference proteome</keyword>
<proteinExistence type="predicted"/>
<reference evidence="1 2" key="1">
    <citation type="submission" date="2024-10" db="EMBL/GenBank/DDBJ databases">
        <authorList>
            <person name="Kim D."/>
        </authorList>
    </citation>
    <scope>NUCLEOTIDE SEQUENCE [LARGE SCALE GENOMIC DNA]</scope>
    <source>
        <strain evidence="1">BH-2024</strain>
    </source>
</reference>
<dbReference type="EMBL" id="JBICBT010001004">
    <property type="protein sequence ID" value="KAL3088160.1"/>
    <property type="molecule type" value="Genomic_DNA"/>
</dbReference>
<evidence type="ECO:0000313" key="2">
    <source>
        <dbReference type="Proteomes" id="UP001620626"/>
    </source>
</evidence>
<dbReference type="Proteomes" id="UP001620626">
    <property type="component" value="Unassembled WGS sequence"/>
</dbReference>
<evidence type="ECO:0000313" key="1">
    <source>
        <dbReference type="EMBL" id="KAL3088160.1"/>
    </source>
</evidence>
<sequence>MLEFEVAPILRHHAVRISFKCAGCGDAIFKTYDFNSSGKFNSCGAMMQMTYELTKFGKRKNIGRPEHEMCTASASDLSGCLMFAGRRKRKENVGDRIDFFFAVRHWRI</sequence>
<protein>
    <recommendedName>
        <fullName evidence="3">Yippee domain-containing protein</fullName>
    </recommendedName>
</protein>
<accession>A0ABD2JC65</accession>
<gene>
    <name evidence="1" type="ORF">niasHT_026236</name>
</gene>
<evidence type="ECO:0008006" key="3">
    <source>
        <dbReference type="Google" id="ProtNLM"/>
    </source>
</evidence>
<dbReference type="AlphaFoldDB" id="A0ABD2JC65"/>
<comment type="caution">
    <text evidence="1">The sequence shown here is derived from an EMBL/GenBank/DDBJ whole genome shotgun (WGS) entry which is preliminary data.</text>
</comment>